<keyword evidence="1" id="KW-0732">Signal</keyword>
<gene>
    <name evidence="2" type="ORF">E5Q11_05980</name>
</gene>
<organism evidence="2 3">
    <name type="scientific">Marinobacter confluentis</name>
    <dbReference type="NCBI Taxonomy" id="1697557"/>
    <lineage>
        <taxon>Bacteria</taxon>
        <taxon>Pseudomonadati</taxon>
        <taxon>Pseudomonadota</taxon>
        <taxon>Gammaproteobacteria</taxon>
        <taxon>Pseudomonadales</taxon>
        <taxon>Marinobacteraceae</taxon>
        <taxon>Marinobacter</taxon>
    </lineage>
</organism>
<dbReference type="Gene3D" id="1.25.40.10">
    <property type="entry name" value="Tetratricopeptide repeat domain"/>
    <property type="match status" value="1"/>
</dbReference>
<dbReference type="Proteomes" id="UP000298325">
    <property type="component" value="Unassembled WGS sequence"/>
</dbReference>
<accession>A0A4Z1CH41</accession>
<feature type="chain" id="PRO_5021258680" description="Tetratricopeptide repeat protein" evidence="1">
    <location>
        <begin position="29"/>
        <end position="284"/>
    </location>
</feature>
<dbReference type="InterPro" id="IPR011990">
    <property type="entry name" value="TPR-like_helical_dom_sf"/>
</dbReference>
<feature type="signal peptide" evidence="1">
    <location>
        <begin position="1"/>
        <end position="28"/>
    </location>
</feature>
<protein>
    <recommendedName>
        <fullName evidence="4">Tetratricopeptide repeat protein</fullName>
    </recommendedName>
</protein>
<dbReference type="EMBL" id="SRPF01000002">
    <property type="protein sequence ID" value="TGN39852.1"/>
    <property type="molecule type" value="Genomic_DNA"/>
</dbReference>
<keyword evidence="3" id="KW-1185">Reference proteome</keyword>
<comment type="caution">
    <text evidence="2">The sequence shown here is derived from an EMBL/GenBank/DDBJ whole genome shotgun (WGS) entry which is preliminary data.</text>
</comment>
<evidence type="ECO:0000256" key="1">
    <source>
        <dbReference type="SAM" id="SignalP"/>
    </source>
</evidence>
<evidence type="ECO:0000313" key="2">
    <source>
        <dbReference type="EMBL" id="TGN39852.1"/>
    </source>
</evidence>
<sequence>MLRKVRVVCNVVGGCLLSAALFMGEASALEPEHEVRRLMLATEAAVGAENWGEASEYLTRLQQMESEKPADYLYFRGRVMLESGHFNEARSAFEGYVSRAGSEGEHYTRALEMITRVEKARKNEQSGIEQATQPGSEPVAVIEPAGEGTLQNLRELYLADSDTQALVMHLNSLLDNAGWRPDERVKRLDRPADITYRVNRMNDALNIQEARREIGGRVTRSTESMNVFGINPSIDWNCEPAASACWIYDPRDGSRLMQLAERNGDAAEIARTLGKLIRTMQSRN</sequence>
<dbReference type="AlphaFoldDB" id="A0A4Z1CH41"/>
<name>A0A4Z1CH41_9GAMM</name>
<reference evidence="2 3" key="1">
    <citation type="submission" date="2019-04" db="EMBL/GenBank/DDBJ databases">
        <authorList>
            <person name="Park S."/>
            <person name="Yoon J.-H."/>
        </authorList>
    </citation>
    <scope>NUCLEOTIDE SEQUENCE [LARGE SCALE GENOMIC DNA]</scope>
    <source>
        <strain evidence="2 3">HJM-18</strain>
    </source>
</reference>
<dbReference type="OrthoDB" id="6357069at2"/>
<evidence type="ECO:0008006" key="4">
    <source>
        <dbReference type="Google" id="ProtNLM"/>
    </source>
</evidence>
<dbReference type="SUPFAM" id="SSF48452">
    <property type="entry name" value="TPR-like"/>
    <property type="match status" value="1"/>
</dbReference>
<dbReference type="RefSeq" id="WP_135802518.1">
    <property type="nucleotide sequence ID" value="NZ_SRPF01000002.1"/>
</dbReference>
<evidence type="ECO:0000313" key="3">
    <source>
        <dbReference type="Proteomes" id="UP000298325"/>
    </source>
</evidence>
<proteinExistence type="predicted"/>